<evidence type="ECO:0000313" key="3">
    <source>
        <dbReference type="Proteomes" id="UP000436006"/>
    </source>
</evidence>
<comment type="caution">
    <text evidence="2">The sequence shown here is derived from an EMBL/GenBank/DDBJ whole genome shotgun (WGS) entry which is preliminary data.</text>
</comment>
<dbReference type="AlphaFoldDB" id="A0A7K1SRF6"/>
<accession>A0A7K1SRF6</accession>
<evidence type="ECO:0000259" key="1">
    <source>
        <dbReference type="Pfam" id="PF01610"/>
    </source>
</evidence>
<gene>
    <name evidence="2" type="ORF">GO755_40605</name>
</gene>
<feature type="domain" description="Transposase IS204/IS1001/IS1096/IS1165 DDE" evidence="1">
    <location>
        <begin position="46"/>
        <end position="311"/>
    </location>
</feature>
<proteinExistence type="predicted"/>
<organism evidence="2 3">
    <name type="scientific">Spirosoma arboris</name>
    <dbReference type="NCBI Taxonomy" id="2682092"/>
    <lineage>
        <taxon>Bacteria</taxon>
        <taxon>Pseudomonadati</taxon>
        <taxon>Bacteroidota</taxon>
        <taxon>Cytophagia</taxon>
        <taxon>Cytophagales</taxon>
        <taxon>Cytophagaceae</taxon>
        <taxon>Spirosoma</taxon>
    </lineage>
</organism>
<dbReference type="PANTHER" id="PTHR33498">
    <property type="entry name" value="TRANSPOSASE FOR INSERTION SEQUENCE ELEMENT IS1557"/>
    <property type="match status" value="1"/>
</dbReference>
<keyword evidence="3" id="KW-1185">Reference proteome</keyword>
<evidence type="ECO:0000313" key="2">
    <source>
        <dbReference type="EMBL" id="MVM36369.1"/>
    </source>
</evidence>
<sequence length="317" mass="36468">MGGFYGVGGKALLRHYRNCQRGFAHWEQRAHAKQWLMYPQNLGAHLSLDETSLSHGELYTILTNKAAKGGQGSIVAIVAGTKAETVIEVLRKLPENQRKKVKEVTLDMAANMALIVKKCFPKATQVTDRFHVQQLALEAVQDMRIAYRWQALEAENEALEQAKLNQLEYQPELLSNGDTVKQLLARSRYVLYKKSTDWTLSQRERAALLFKRYPDLQTAYELSQSLSYIFENTTDKLYGLARLAKWHEKVRQAGFKAFNTVARSIQHHYETILNYFDNRSTNASAESFNAKIKAFRSQFRGVRNVEFFLYRLSQLYA</sequence>
<protein>
    <submittedName>
        <fullName evidence="2">DDE transposase</fullName>
    </submittedName>
</protein>
<name>A0A7K1SRF6_9BACT</name>
<dbReference type="Proteomes" id="UP000436006">
    <property type="component" value="Unassembled WGS sequence"/>
</dbReference>
<dbReference type="EMBL" id="WPIN01000053">
    <property type="protein sequence ID" value="MVM36369.1"/>
    <property type="molecule type" value="Genomic_DNA"/>
</dbReference>
<dbReference type="Pfam" id="PF01610">
    <property type="entry name" value="DDE_Tnp_ISL3"/>
    <property type="match status" value="1"/>
</dbReference>
<reference evidence="2 3" key="1">
    <citation type="submission" date="2019-12" db="EMBL/GenBank/DDBJ databases">
        <title>Spirosoma sp. HMF4905 genome sequencing and assembly.</title>
        <authorList>
            <person name="Kang H."/>
            <person name="Cha I."/>
            <person name="Kim H."/>
            <person name="Joh K."/>
        </authorList>
    </citation>
    <scope>NUCLEOTIDE SEQUENCE [LARGE SCALE GENOMIC DNA]</scope>
    <source>
        <strain evidence="2 3">HMF4905</strain>
    </source>
</reference>
<dbReference type="InterPro" id="IPR047951">
    <property type="entry name" value="Transpos_ISL3"/>
</dbReference>
<dbReference type="PANTHER" id="PTHR33498:SF1">
    <property type="entry name" value="TRANSPOSASE FOR INSERTION SEQUENCE ELEMENT IS1557"/>
    <property type="match status" value="1"/>
</dbReference>
<dbReference type="InterPro" id="IPR002560">
    <property type="entry name" value="Transposase_DDE"/>
</dbReference>